<keyword evidence="9" id="KW-0472">Membrane</keyword>
<keyword evidence="4" id="KW-1003">Cell membrane</keyword>
<feature type="domain" description="ABC transporter" evidence="10">
    <location>
        <begin position="3"/>
        <end position="246"/>
    </location>
</feature>
<dbReference type="Proteomes" id="UP000242263">
    <property type="component" value="Unassembled WGS sequence"/>
</dbReference>
<keyword evidence="3" id="KW-0813">Transport</keyword>
<dbReference type="SMART" id="SM00382">
    <property type="entry name" value="AAA"/>
    <property type="match status" value="1"/>
</dbReference>
<organism evidence="11 12">
    <name type="scientific">Alloscardovia omnicolens</name>
    <dbReference type="NCBI Taxonomy" id="419015"/>
    <lineage>
        <taxon>Bacteria</taxon>
        <taxon>Bacillati</taxon>
        <taxon>Actinomycetota</taxon>
        <taxon>Actinomycetes</taxon>
        <taxon>Bifidobacteriales</taxon>
        <taxon>Bifidobacteriaceae</taxon>
        <taxon>Alloscardovia</taxon>
    </lineage>
</organism>
<dbReference type="SUPFAM" id="SSF52540">
    <property type="entry name" value="P-loop containing nucleoside triphosphate hydrolases"/>
    <property type="match status" value="1"/>
</dbReference>
<dbReference type="PROSITE" id="PS00211">
    <property type="entry name" value="ABC_TRANSPORTER_1"/>
    <property type="match status" value="1"/>
</dbReference>
<dbReference type="GO" id="GO:0016887">
    <property type="term" value="F:ATP hydrolysis activity"/>
    <property type="evidence" value="ECO:0007669"/>
    <property type="project" value="InterPro"/>
</dbReference>
<evidence type="ECO:0000256" key="2">
    <source>
        <dbReference type="ARBA" id="ARBA00005417"/>
    </source>
</evidence>
<keyword evidence="8" id="KW-1278">Translocase</keyword>
<dbReference type="PANTHER" id="PTHR43297">
    <property type="entry name" value="OLIGOPEPTIDE TRANSPORT ATP-BINDING PROTEIN APPD"/>
    <property type="match status" value="1"/>
</dbReference>
<keyword evidence="6" id="KW-0547">Nucleotide-binding</keyword>
<dbReference type="PANTHER" id="PTHR43297:SF14">
    <property type="entry name" value="ATPASE AAA-TYPE CORE DOMAIN-CONTAINING PROTEIN"/>
    <property type="match status" value="1"/>
</dbReference>
<dbReference type="InterPro" id="IPR027417">
    <property type="entry name" value="P-loop_NTPase"/>
</dbReference>
<dbReference type="GO" id="GO:0005886">
    <property type="term" value="C:plasma membrane"/>
    <property type="evidence" value="ECO:0007669"/>
    <property type="project" value="UniProtKB-SubCell"/>
</dbReference>
<dbReference type="InterPro" id="IPR003439">
    <property type="entry name" value="ABC_transporter-like_ATP-bd"/>
</dbReference>
<protein>
    <submittedName>
        <fullName evidence="11">ABC transporter ATP-binding protein</fullName>
    </submittedName>
</protein>
<evidence type="ECO:0000313" key="11">
    <source>
        <dbReference type="EMBL" id="PKZ15353.1"/>
    </source>
</evidence>
<evidence type="ECO:0000256" key="8">
    <source>
        <dbReference type="ARBA" id="ARBA00022967"/>
    </source>
</evidence>
<dbReference type="InterPro" id="IPR003593">
    <property type="entry name" value="AAA+_ATPase"/>
</dbReference>
<comment type="caution">
    <text evidence="11">The sequence shown here is derived from an EMBL/GenBank/DDBJ whole genome shotgun (WGS) entry which is preliminary data.</text>
</comment>
<gene>
    <name evidence="11" type="ORF">CYJ32_02960</name>
</gene>
<dbReference type="Pfam" id="PF00005">
    <property type="entry name" value="ABC_tran"/>
    <property type="match status" value="1"/>
</dbReference>
<keyword evidence="5" id="KW-0997">Cell inner membrane</keyword>
<evidence type="ECO:0000256" key="6">
    <source>
        <dbReference type="ARBA" id="ARBA00022741"/>
    </source>
</evidence>
<accession>A0A2I1M5E0</accession>
<dbReference type="EMBL" id="PKGU01000002">
    <property type="protein sequence ID" value="PKZ15353.1"/>
    <property type="molecule type" value="Genomic_DNA"/>
</dbReference>
<dbReference type="InterPro" id="IPR050388">
    <property type="entry name" value="ABC_Ni/Peptide_Import"/>
</dbReference>
<evidence type="ECO:0000256" key="7">
    <source>
        <dbReference type="ARBA" id="ARBA00022840"/>
    </source>
</evidence>
<evidence type="ECO:0000256" key="3">
    <source>
        <dbReference type="ARBA" id="ARBA00022448"/>
    </source>
</evidence>
<evidence type="ECO:0000256" key="4">
    <source>
        <dbReference type="ARBA" id="ARBA00022475"/>
    </source>
</evidence>
<evidence type="ECO:0000259" key="10">
    <source>
        <dbReference type="PROSITE" id="PS50893"/>
    </source>
</evidence>
<dbReference type="Gene3D" id="3.40.50.300">
    <property type="entry name" value="P-loop containing nucleotide triphosphate hydrolases"/>
    <property type="match status" value="1"/>
</dbReference>
<evidence type="ECO:0000256" key="5">
    <source>
        <dbReference type="ARBA" id="ARBA00022519"/>
    </source>
</evidence>
<evidence type="ECO:0000256" key="1">
    <source>
        <dbReference type="ARBA" id="ARBA00004202"/>
    </source>
</evidence>
<name>A0A2I1M5E0_9BIFI</name>
<dbReference type="PROSITE" id="PS50893">
    <property type="entry name" value="ABC_TRANSPORTER_2"/>
    <property type="match status" value="1"/>
</dbReference>
<comment type="subcellular location">
    <subcellularLocation>
        <location evidence="1">Cell membrane</location>
        <topology evidence="1">Peripheral membrane protein</topology>
    </subcellularLocation>
</comment>
<proteinExistence type="inferred from homology"/>
<dbReference type="RefSeq" id="WP_101541306.1">
    <property type="nucleotide sequence ID" value="NZ_PKGU01000002.1"/>
</dbReference>
<comment type="similarity">
    <text evidence="2">Belongs to the ABC transporter superfamily.</text>
</comment>
<evidence type="ECO:0000313" key="12">
    <source>
        <dbReference type="Proteomes" id="UP000242263"/>
    </source>
</evidence>
<reference evidence="11 12" key="1">
    <citation type="submission" date="2017-12" db="EMBL/GenBank/DDBJ databases">
        <title>Phylogenetic diversity of female urinary microbiome.</title>
        <authorList>
            <person name="Thomas-White K."/>
            <person name="Wolfe A.J."/>
        </authorList>
    </citation>
    <scope>NUCLEOTIDE SEQUENCE [LARGE SCALE GENOMIC DNA]</scope>
    <source>
        <strain evidence="11 12">UMB0064</strain>
    </source>
</reference>
<dbReference type="InterPro" id="IPR017871">
    <property type="entry name" value="ABC_transporter-like_CS"/>
</dbReference>
<dbReference type="AlphaFoldDB" id="A0A2I1M5E0"/>
<dbReference type="GO" id="GO:0005524">
    <property type="term" value="F:ATP binding"/>
    <property type="evidence" value="ECO:0007669"/>
    <property type="project" value="UniProtKB-KW"/>
</dbReference>
<evidence type="ECO:0000256" key="9">
    <source>
        <dbReference type="ARBA" id="ARBA00023136"/>
    </source>
</evidence>
<keyword evidence="7 11" id="KW-0067">ATP-binding</keyword>
<sequence>MSVQIKNLSVSLCNNQLLHNVNLDVADHERIGLIGASGSGKSLITKAILGTLPRSMRVEGQILIDGVNVLELSEHERAAMRGTYMTAVFQNPVAALNPVVSVRANVELPLTLHYNLSAAERLHRVQQALESVGLDSDLVSRYPSELSGGQAQRAAIAQAVVAHPQLLIADEPTTAVDSIVQKQIMDVLVERSDKQNLSVIFASHDFAVISWVAHRCYVINNGGVVDSGRLEELYESSVDYTRQLVEAARSIAVRGEGE</sequence>